<keyword evidence="1" id="KW-0732">Signal</keyword>
<evidence type="ECO:0000313" key="3">
    <source>
        <dbReference type="Proteomes" id="UP001596473"/>
    </source>
</evidence>
<evidence type="ECO:0000313" key="2">
    <source>
        <dbReference type="EMBL" id="MFC7421333.1"/>
    </source>
</evidence>
<sequence length="440" mass="49022">MRLLLSISLLISTSVWAAPLLEAQSPDPQLGSVLSAQKPLSAAELLKAPRAAGMSRLGGYTYTYLRCYYRLENNSAKPATSYAWAIDPSSGAYYKLYGNWWADGQFQWKNMFYTDVAQATMSSVCRKTLDQQGVKTPLALVAAANNALSFNATVWTNDQATQSHTISKVIAFGDSLSDTQNMYNASMWKLPNSKAWFIGRFSNDKVWVEYLAESLKLPLYNWAIGGSAADTHLVVPGLIQQVQSWTEYMSQAPAYRPENTLFTMLIGGNDLLNYGRTVDQLIAGQTTALDQLIAAGGLNILLLNLPNISRVPVFKMRNDANKVAAQVLEYNQRLTMLVAALRTKHGNRLNIQLFDTGAMFADLLDHPAKYNVKNTTSSCLDINSTASTVYLQSHQPRKECTNPDEFVFWDNMHPTTNTHRLLGKFTRDFAMQHFVNLPVN</sequence>
<name>A0ABW2R113_9NEIS</name>
<dbReference type="CDD" id="cd01846">
    <property type="entry name" value="fatty_acyltransferase_like"/>
    <property type="match status" value="1"/>
</dbReference>
<feature type="signal peptide" evidence="1">
    <location>
        <begin position="1"/>
        <end position="17"/>
    </location>
</feature>
<keyword evidence="2" id="KW-0378">Hydrolase</keyword>
<proteinExistence type="predicted"/>
<dbReference type="EC" id="3.1.-.-" evidence="2"/>
<dbReference type="PANTHER" id="PTHR45642:SF141">
    <property type="entry name" value="SECRETED EFFECTOR PROTEIN SSEJ"/>
    <property type="match status" value="1"/>
</dbReference>
<dbReference type="RefSeq" id="WP_380188891.1">
    <property type="nucleotide sequence ID" value="NZ_JBHTBQ010000033.1"/>
</dbReference>
<dbReference type="Proteomes" id="UP001596473">
    <property type="component" value="Unassembled WGS sequence"/>
</dbReference>
<accession>A0ABW2R113</accession>
<dbReference type="InterPro" id="IPR036514">
    <property type="entry name" value="SGNH_hydro_sf"/>
</dbReference>
<dbReference type="InterPro" id="IPR001087">
    <property type="entry name" value="GDSL"/>
</dbReference>
<dbReference type="PANTHER" id="PTHR45642">
    <property type="entry name" value="GDSL ESTERASE/LIPASE EXL3"/>
    <property type="match status" value="1"/>
</dbReference>
<gene>
    <name evidence="2" type="ORF">ACFQNF_15825</name>
</gene>
<protein>
    <submittedName>
        <fullName evidence="2">SGNH/GDSL hydrolase family protein</fullName>
        <ecNumber evidence="2">3.1.-.-</ecNumber>
    </submittedName>
</protein>
<organism evidence="2 3">
    <name type="scientific">Iodobacter arcticus</name>
    <dbReference type="NCBI Taxonomy" id="590593"/>
    <lineage>
        <taxon>Bacteria</taxon>
        <taxon>Pseudomonadati</taxon>
        <taxon>Pseudomonadota</taxon>
        <taxon>Betaproteobacteria</taxon>
        <taxon>Neisseriales</taxon>
        <taxon>Chitinibacteraceae</taxon>
        <taxon>Iodobacter</taxon>
    </lineage>
</organism>
<dbReference type="EMBL" id="JBHTBQ010000033">
    <property type="protein sequence ID" value="MFC7421333.1"/>
    <property type="molecule type" value="Genomic_DNA"/>
</dbReference>
<dbReference type="SUPFAM" id="SSF52266">
    <property type="entry name" value="SGNH hydrolase"/>
    <property type="match status" value="1"/>
</dbReference>
<keyword evidence="3" id="KW-1185">Reference proteome</keyword>
<dbReference type="GO" id="GO:0016787">
    <property type="term" value="F:hydrolase activity"/>
    <property type="evidence" value="ECO:0007669"/>
    <property type="project" value="UniProtKB-KW"/>
</dbReference>
<evidence type="ECO:0000256" key="1">
    <source>
        <dbReference type="SAM" id="SignalP"/>
    </source>
</evidence>
<dbReference type="Gene3D" id="3.40.50.1110">
    <property type="entry name" value="SGNH hydrolase"/>
    <property type="match status" value="1"/>
</dbReference>
<feature type="chain" id="PRO_5046753975" evidence="1">
    <location>
        <begin position="18"/>
        <end position="440"/>
    </location>
</feature>
<dbReference type="Pfam" id="PF00657">
    <property type="entry name" value="Lipase_GDSL"/>
    <property type="match status" value="1"/>
</dbReference>
<comment type="caution">
    <text evidence="2">The sequence shown here is derived from an EMBL/GenBank/DDBJ whole genome shotgun (WGS) entry which is preliminary data.</text>
</comment>
<reference evidence="3" key="1">
    <citation type="journal article" date="2019" name="Int. J. Syst. Evol. Microbiol.">
        <title>The Global Catalogue of Microorganisms (GCM) 10K type strain sequencing project: providing services to taxonomists for standard genome sequencing and annotation.</title>
        <authorList>
            <consortium name="The Broad Institute Genomics Platform"/>
            <consortium name="The Broad Institute Genome Sequencing Center for Infectious Disease"/>
            <person name="Wu L."/>
            <person name="Ma J."/>
        </authorList>
    </citation>
    <scope>NUCLEOTIDE SEQUENCE [LARGE SCALE GENOMIC DNA]</scope>
    <source>
        <strain evidence="3">CCUG 62945</strain>
    </source>
</reference>
<dbReference type="InterPro" id="IPR050592">
    <property type="entry name" value="GDSL_lipolytic_enzyme"/>
</dbReference>